<evidence type="ECO:0000313" key="4">
    <source>
        <dbReference type="Proteomes" id="UP000003527"/>
    </source>
</evidence>
<dbReference type="CDD" id="cd14745">
    <property type="entry name" value="GH66"/>
    <property type="match status" value="1"/>
</dbReference>
<dbReference type="Gene3D" id="2.60.40.10">
    <property type="entry name" value="Immunoglobulins"/>
    <property type="match status" value="1"/>
</dbReference>
<comment type="caution">
    <text evidence="3">The sequence shown here is derived from an EMBL/GenBank/DDBJ whole genome shotgun (WGS) entry which is preliminary data.</text>
</comment>
<evidence type="ECO:0000256" key="2">
    <source>
        <dbReference type="ARBA" id="ARBA00022729"/>
    </source>
</evidence>
<dbReference type="InterPro" id="IPR013783">
    <property type="entry name" value="Ig-like_fold"/>
</dbReference>
<proteinExistence type="inferred from homology"/>
<evidence type="ECO:0000313" key="3">
    <source>
        <dbReference type="EMBL" id="EHL13618.1"/>
    </source>
</evidence>
<dbReference type="SUPFAM" id="SSF51445">
    <property type="entry name" value="(Trans)glycosidases"/>
    <property type="match status" value="1"/>
</dbReference>
<dbReference type="Proteomes" id="UP000003527">
    <property type="component" value="Unassembled WGS sequence"/>
</dbReference>
<dbReference type="AlphaFoldDB" id="G9WSN1"/>
<protein>
    <recommendedName>
        <fullName evidence="5">Dextranase</fullName>
    </recommendedName>
</protein>
<dbReference type="Gene3D" id="3.20.20.80">
    <property type="entry name" value="Glycosidases"/>
    <property type="match status" value="1"/>
</dbReference>
<gene>
    <name evidence="3" type="ORF">HMPREF9624_02097</name>
</gene>
<dbReference type="InterPro" id="IPR025092">
    <property type="entry name" value="Glyco_hydro_66"/>
</dbReference>
<sequence>MKNIILFFMIFIFLTGLMLTGCKEVNKMQAENTTSLRFHLNGSDKARYFPGDTVTLPCSLEITGYNGEILRLETLLFHNEVPVSKEETVLPKNEFINPEISFVTPQKDYTGYLVKVIVKDEEGKELATDTTAIDVSSSWIKFPRYGYLCDYESSIPSEELIQQMNRYHINAIEYYDWHHLHHEPLPEGMTAENLSDWTDWAGRKISHETLTRYIAAAKEKNMVNMAYNMIYACTDSFFKDANGNPTPPCQWQLFFKEGNPKGKGPFLFTMGDSPSGDGHLYFVNPLHPEWQNYIFAEENRALDALGFDGWHGDTIGEFGEMTGADGEPLGYTEDGTAIYLVKDTYRSFLNNAKKALGKKYLSFNPVGAQGNEQANTSHTDVLYAEFWPWDAARDGELFNTYHAILREVERSREDSKAYSFDGVGKSLTVKAYINVDSKEEFMNDAAVLLMDSVSFASGGGRLELGNGNHMLHTAYYPDDKILMSDTLQKSIVRMYDFSVAYENLLRDGQYPIENKVEINDTPTSADGKSFTIWTYPKEDSEYQILHLINLRNNDNRWVDEKGKKKEPEIQKDLKVKFYTEREISSVYLASPDFSDCESLSLSHEKGTDKNGKYITFTVPALQYWDMIYMK</sequence>
<evidence type="ECO:0008006" key="5">
    <source>
        <dbReference type="Google" id="ProtNLM"/>
    </source>
</evidence>
<organism evidence="3 4">
    <name type="scientific">Oribacterium asaccharolyticum ACB7</name>
    <dbReference type="NCBI Taxonomy" id="796944"/>
    <lineage>
        <taxon>Bacteria</taxon>
        <taxon>Bacillati</taxon>
        <taxon>Bacillota</taxon>
        <taxon>Clostridia</taxon>
        <taxon>Lachnospirales</taxon>
        <taxon>Lachnospiraceae</taxon>
        <taxon>Oribacterium</taxon>
    </lineage>
</organism>
<accession>G9WSN1</accession>
<dbReference type="PATRIC" id="fig|796944.3.peg.616"/>
<dbReference type="Pfam" id="PF13199">
    <property type="entry name" value="Glyco_hydro_66"/>
    <property type="match status" value="1"/>
</dbReference>
<evidence type="ECO:0000256" key="1">
    <source>
        <dbReference type="ARBA" id="ARBA00010837"/>
    </source>
</evidence>
<dbReference type="HOGENOM" id="CLU_013685_1_1_9"/>
<dbReference type="PROSITE" id="PS51257">
    <property type="entry name" value="PROKAR_LIPOPROTEIN"/>
    <property type="match status" value="1"/>
</dbReference>
<dbReference type="InterPro" id="IPR017853">
    <property type="entry name" value="GH"/>
</dbReference>
<name>G9WSN1_9FIRM</name>
<reference evidence="3 4" key="1">
    <citation type="submission" date="2011-08" db="EMBL/GenBank/DDBJ databases">
        <title>The Genome Sequence of Oribacterium sp. ACB7.</title>
        <authorList>
            <consortium name="The Broad Institute Genome Sequencing Platform"/>
            <person name="Earl A."/>
            <person name="Ward D."/>
            <person name="Feldgarden M."/>
            <person name="Gevers D."/>
            <person name="Sizova M."/>
            <person name="Hazen A."/>
            <person name="Epstein S."/>
            <person name="Young S.K."/>
            <person name="Zeng Q."/>
            <person name="Gargeya S."/>
            <person name="Fitzgerald M."/>
            <person name="Haas B."/>
            <person name="Abouelleil A."/>
            <person name="Alvarado L."/>
            <person name="Arachchi H.M."/>
            <person name="Berlin A."/>
            <person name="Brown A."/>
            <person name="Chapman S.B."/>
            <person name="Chen Z."/>
            <person name="Dunbar C."/>
            <person name="Freedman E."/>
            <person name="Gearin G."/>
            <person name="Gellesch M."/>
            <person name="Goldberg J."/>
            <person name="Griggs A."/>
            <person name="Gujja S."/>
            <person name="Heiman D."/>
            <person name="Howarth C."/>
            <person name="Larson L."/>
            <person name="Lui A."/>
            <person name="MacDonald P.J.P."/>
            <person name="Montmayeur A."/>
            <person name="Murphy C."/>
            <person name="Neiman D."/>
            <person name="Pearson M."/>
            <person name="Priest M."/>
            <person name="Roberts A."/>
            <person name="Saif S."/>
            <person name="Shea T."/>
            <person name="Shenoy N."/>
            <person name="Sisk P."/>
            <person name="Stolte C."/>
            <person name="Sykes S."/>
            <person name="Wortman J."/>
            <person name="Nusbaum C."/>
            <person name="Birren B."/>
        </authorList>
    </citation>
    <scope>NUCLEOTIDE SEQUENCE [LARGE SCALE GENOMIC DNA]</scope>
    <source>
        <strain evidence="3 4">ACB7</strain>
    </source>
</reference>
<keyword evidence="4" id="KW-1185">Reference proteome</keyword>
<dbReference type="InterPro" id="IPR013780">
    <property type="entry name" value="Glyco_hydro_b"/>
</dbReference>
<keyword evidence="2" id="KW-0732">Signal</keyword>
<dbReference type="Gene3D" id="2.60.40.1180">
    <property type="entry name" value="Golgi alpha-mannosidase II"/>
    <property type="match status" value="1"/>
</dbReference>
<dbReference type="EMBL" id="AFZD01000006">
    <property type="protein sequence ID" value="EHL13618.1"/>
    <property type="molecule type" value="Genomic_DNA"/>
</dbReference>
<comment type="similarity">
    <text evidence="1">Belongs to the glycosyl hydrolase 66 family.</text>
</comment>